<keyword evidence="2" id="KW-0560">Oxidoreductase</keyword>
<dbReference type="AlphaFoldDB" id="A0A238KKS9"/>
<evidence type="ECO:0000313" key="2">
    <source>
        <dbReference type="EMBL" id="SMX43381.1"/>
    </source>
</evidence>
<keyword evidence="3" id="KW-1185">Reference proteome</keyword>
<dbReference type="OrthoDB" id="9812295at2"/>
<organism evidence="2 3">
    <name type="scientific">Pelagimonas varians</name>
    <dbReference type="NCBI Taxonomy" id="696760"/>
    <lineage>
        <taxon>Bacteria</taxon>
        <taxon>Pseudomonadati</taxon>
        <taxon>Pseudomonadota</taxon>
        <taxon>Alphaproteobacteria</taxon>
        <taxon>Rhodobacterales</taxon>
        <taxon>Roseobacteraceae</taxon>
        <taxon>Pelagimonas</taxon>
    </lineage>
</organism>
<dbReference type="InterPro" id="IPR005025">
    <property type="entry name" value="FMN_Rdtase-like_dom"/>
</dbReference>
<dbReference type="GO" id="GO:0005829">
    <property type="term" value="C:cytosol"/>
    <property type="evidence" value="ECO:0007669"/>
    <property type="project" value="TreeGrafter"/>
</dbReference>
<evidence type="ECO:0000259" key="1">
    <source>
        <dbReference type="Pfam" id="PF03358"/>
    </source>
</evidence>
<dbReference type="EMBL" id="FXYH01000009">
    <property type="protein sequence ID" value="SMX43381.1"/>
    <property type="molecule type" value="Genomic_DNA"/>
</dbReference>
<feature type="domain" description="NADPH-dependent FMN reductase-like" evidence="1">
    <location>
        <begin position="6"/>
        <end position="147"/>
    </location>
</feature>
<dbReference type="GO" id="GO:0050446">
    <property type="term" value="F:azobenzene reductase (NADP+) activity"/>
    <property type="evidence" value="ECO:0007669"/>
    <property type="project" value="UniProtKB-EC"/>
</dbReference>
<accession>A0A238KKS9</accession>
<gene>
    <name evidence="2" type="primary">azr</name>
    <name evidence="2" type="ORF">PEV8663_02658</name>
</gene>
<dbReference type="GO" id="GO:0010181">
    <property type="term" value="F:FMN binding"/>
    <property type="evidence" value="ECO:0007669"/>
    <property type="project" value="TreeGrafter"/>
</dbReference>
<dbReference type="SUPFAM" id="SSF52218">
    <property type="entry name" value="Flavoproteins"/>
    <property type="match status" value="1"/>
</dbReference>
<dbReference type="InterPro" id="IPR050712">
    <property type="entry name" value="NAD(P)H-dep_reductase"/>
</dbReference>
<evidence type="ECO:0000313" key="3">
    <source>
        <dbReference type="Proteomes" id="UP000220836"/>
    </source>
</evidence>
<dbReference type="InterPro" id="IPR029039">
    <property type="entry name" value="Flavoprotein-like_sf"/>
</dbReference>
<sequence>MSNLTLVGLSGALRSASTNTKLMNQAAARFDPAQFIVGNLRLPLYDGDLEAEQGIPEEVQLLADQIQAADAVIVVTPEYNKALSGVLKNALDWVSRVDGNPWAGKPVAVMSAAAGRTGGERAQSTLREALQPFQPRFVLGPDVALAQSFSQFDEQGALTNERTAESLDSLMVKLRAEAERLKSA</sequence>
<dbReference type="PANTHER" id="PTHR30543">
    <property type="entry name" value="CHROMATE REDUCTASE"/>
    <property type="match status" value="1"/>
</dbReference>
<reference evidence="2 3" key="1">
    <citation type="submission" date="2017-05" db="EMBL/GenBank/DDBJ databases">
        <authorList>
            <person name="Song R."/>
            <person name="Chenine A.L."/>
            <person name="Ruprecht R.M."/>
        </authorList>
    </citation>
    <scope>NUCLEOTIDE SEQUENCE [LARGE SCALE GENOMIC DNA]</scope>
    <source>
        <strain evidence="2 3">CECT 8663</strain>
    </source>
</reference>
<dbReference type="EC" id="1.7.1.6" evidence="2"/>
<protein>
    <submittedName>
        <fullName evidence="2">NADPH azoreductase</fullName>
        <ecNumber evidence="2">1.7.1.6</ecNumber>
    </submittedName>
</protein>
<dbReference type="Pfam" id="PF03358">
    <property type="entry name" value="FMN_red"/>
    <property type="match status" value="1"/>
</dbReference>
<dbReference type="PANTHER" id="PTHR30543:SF21">
    <property type="entry name" value="NAD(P)H-DEPENDENT FMN REDUCTASE LOT6"/>
    <property type="match status" value="1"/>
</dbReference>
<dbReference type="RefSeq" id="WP_097805139.1">
    <property type="nucleotide sequence ID" value="NZ_FXYH01000009.1"/>
</dbReference>
<dbReference type="Proteomes" id="UP000220836">
    <property type="component" value="Unassembled WGS sequence"/>
</dbReference>
<name>A0A238KKS9_9RHOB</name>
<proteinExistence type="predicted"/>
<dbReference type="Gene3D" id="3.40.50.360">
    <property type="match status" value="1"/>
</dbReference>